<evidence type="ECO:0000313" key="3">
    <source>
        <dbReference type="EMBL" id="SSW70030.1"/>
    </source>
</evidence>
<dbReference type="AlphaFoldDB" id="A0A446CQ66"/>
<protein>
    <recommendedName>
        <fullName evidence="2">AraC-type arabinose-binding/dimerisation domain-containing protein</fullName>
    </recommendedName>
</protein>
<organism evidence="3 4">
    <name type="scientific">Achromobacter agilis</name>
    <dbReference type="NCBI Taxonomy" id="1353888"/>
    <lineage>
        <taxon>Bacteria</taxon>
        <taxon>Pseudomonadati</taxon>
        <taxon>Pseudomonadota</taxon>
        <taxon>Betaproteobacteria</taxon>
        <taxon>Burkholderiales</taxon>
        <taxon>Alcaligenaceae</taxon>
        <taxon>Achromobacter</taxon>
    </lineage>
</organism>
<dbReference type="SUPFAM" id="SSF51182">
    <property type="entry name" value="RmlC-like cupins"/>
    <property type="match status" value="1"/>
</dbReference>
<dbReference type="InterPro" id="IPR003313">
    <property type="entry name" value="AraC-bd"/>
</dbReference>
<dbReference type="GO" id="GO:0006355">
    <property type="term" value="P:regulation of DNA-templated transcription"/>
    <property type="evidence" value="ECO:0007669"/>
    <property type="project" value="InterPro"/>
</dbReference>
<dbReference type="GO" id="GO:0003677">
    <property type="term" value="F:DNA binding"/>
    <property type="evidence" value="ECO:0007669"/>
    <property type="project" value="UniProtKB-KW"/>
</dbReference>
<accession>A0A446CQ66</accession>
<dbReference type="Gene3D" id="2.60.120.10">
    <property type="entry name" value="Jelly Rolls"/>
    <property type="match status" value="1"/>
</dbReference>
<name>A0A446CQ66_9BURK</name>
<dbReference type="InterPro" id="IPR011051">
    <property type="entry name" value="RmlC_Cupin_sf"/>
</dbReference>
<dbReference type="Pfam" id="PF02311">
    <property type="entry name" value="AraC_binding"/>
    <property type="match status" value="1"/>
</dbReference>
<keyword evidence="1" id="KW-0238">DNA-binding</keyword>
<evidence type="ECO:0000259" key="2">
    <source>
        <dbReference type="Pfam" id="PF02311"/>
    </source>
</evidence>
<evidence type="ECO:0000313" key="4">
    <source>
        <dbReference type="Proteomes" id="UP000289184"/>
    </source>
</evidence>
<keyword evidence="4" id="KW-1185">Reference proteome</keyword>
<dbReference type="RefSeq" id="WP_129529559.1">
    <property type="nucleotide sequence ID" value="NZ_UFQB01000022.1"/>
</dbReference>
<dbReference type="InterPro" id="IPR014710">
    <property type="entry name" value="RmlC-like_jellyroll"/>
</dbReference>
<proteinExistence type="predicted"/>
<evidence type="ECO:0000256" key="1">
    <source>
        <dbReference type="ARBA" id="ARBA00023125"/>
    </source>
</evidence>
<sequence>MALKHASPLEVIDLFHRQPQPSLEPEPPVSISLLRTTELQLIRLVLPAGHRMPSHHVPGVLTLQCLAGRVDVETPERQCTLAEGQLVMLQGEEPHSLHAHVPAVVLLTLVHNPPGAWRPRDAGDEGASCG</sequence>
<feature type="domain" description="AraC-type arabinose-binding/dimerisation" evidence="2">
    <location>
        <begin position="48"/>
        <end position="101"/>
    </location>
</feature>
<dbReference type="EMBL" id="UFQB01000022">
    <property type="protein sequence ID" value="SSW70030.1"/>
    <property type="molecule type" value="Genomic_DNA"/>
</dbReference>
<dbReference type="OrthoDB" id="8265259at2"/>
<gene>
    <name evidence="3" type="ORF">AGI3411_04480</name>
</gene>
<dbReference type="Proteomes" id="UP000289184">
    <property type="component" value="Unassembled WGS sequence"/>
</dbReference>
<reference evidence="3 4" key="1">
    <citation type="submission" date="2018-07" db="EMBL/GenBank/DDBJ databases">
        <authorList>
            <person name="Peeters C."/>
        </authorList>
    </citation>
    <scope>NUCLEOTIDE SEQUENCE [LARGE SCALE GENOMIC DNA]</scope>
    <source>
        <strain evidence="3 4">LMG 3411</strain>
    </source>
</reference>